<dbReference type="InterPro" id="IPR000601">
    <property type="entry name" value="PKD_dom"/>
</dbReference>
<comment type="caution">
    <text evidence="2">The sequence shown here is derived from an EMBL/GenBank/DDBJ whole genome shotgun (WGS) entry which is preliminary data.</text>
</comment>
<dbReference type="PROSITE" id="PS50093">
    <property type="entry name" value="PKD"/>
    <property type="match status" value="1"/>
</dbReference>
<name>A0ABT8L7S0_9BACT</name>
<evidence type="ECO:0000313" key="2">
    <source>
        <dbReference type="EMBL" id="MDN5213101.1"/>
    </source>
</evidence>
<dbReference type="Gene3D" id="2.60.40.10">
    <property type="entry name" value="Immunoglobulins"/>
    <property type="match status" value="1"/>
</dbReference>
<dbReference type="PROSITE" id="PS51257">
    <property type="entry name" value="PROKAR_LIPOPROTEIN"/>
    <property type="match status" value="1"/>
</dbReference>
<proteinExistence type="predicted"/>
<dbReference type="InterPro" id="IPR035986">
    <property type="entry name" value="PKD_dom_sf"/>
</dbReference>
<keyword evidence="3" id="KW-1185">Reference proteome</keyword>
<reference evidence="2" key="1">
    <citation type="submission" date="2023-06" db="EMBL/GenBank/DDBJ databases">
        <title>Genomic of Agaribacillus aureum.</title>
        <authorList>
            <person name="Wang G."/>
        </authorList>
    </citation>
    <scope>NUCLEOTIDE SEQUENCE</scope>
    <source>
        <strain evidence="2">BMA12</strain>
    </source>
</reference>
<feature type="domain" description="PKD" evidence="1">
    <location>
        <begin position="52"/>
        <end position="94"/>
    </location>
</feature>
<evidence type="ECO:0000259" key="1">
    <source>
        <dbReference type="PROSITE" id="PS50093"/>
    </source>
</evidence>
<dbReference type="CDD" id="cd00146">
    <property type="entry name" value="PKD"/>
    <property type="match status" value="1"/>
</dbReference>
<dbReference type="Proteomes" id="UP001172083">
    <property type="component" value="Unassembled WGS sequence"/>
</dbReference>
<dbReference type="EMBL" id="JAUJEB010000002">
    <property type="protein sequence ID" value="MDN5213101.1"/>
    <property type="molecule type" value="Genomic_DNA"/>
</dbReference>
<dbReference type="InterPro" id="IPR022409">
    <property type="entry name" value="PKD/Chitinase_dom"/>
</dbReference>
<dbReference type="InterPro" id="IPR013783">
    <property type="entry name" value="Ig-like_fold"/>
</dbReference>
<evidence type="ECO:0000313" key="3">
    <source>
        <dbReference type="Proteomes" id="UP001172083"/>
    </source>
</evidence>
<dbReference type="Pfam" id="PF18911">
    <property type="entry name" value="PKD_4"/>
    <property type="match status" value="1"/>
</dbReference>
<dbReference type="SMART" id="SM00089">
    <property type="entry name" value="PKD"/>
    <property type="match status" value="1"/>
</dbReference>
<dbReference type="SUPFAM" id="SSF49299">
    <property type="entry name" value="PKD domain"/>
    <property type="match status" value="1"/>
</dbReference>
<sequence length="262" mass="28318">MKSKFFNLFIFLIIGTIVSCDDDESDIKPEACFTIASNENKAGEAVQFTNCSKNATMFVWDFGDGETSIEKQPSHIYAQQGSYNVTLLAGEDTNTDGVLSQLDNPSSVSNSIEVDPNRLSIDLTILDATSWSQSNASLDVVVDANVNLFVSQASADAGKADLTLKSDNNGKAKIYDLVAGTYYLSVDKGDLSNSKDGFLIAGVFQSQEDVDNSPFQSGAAVGGIKYMDLNGDFVLNDDDKSQFILITVKNDETYTKEIVIGK</sequence>
<protein>
    <submittedName>
        <fullName evidence="2">PKD domain-containing protein</fullName>
    </submittedName>
</protein>
<accession>A0ABT8L7S0</accession>
<organism evidence="2 3">
    <name type="scientific">Agaribacillus aureus</name>
    <dbReference type="NCBI Taxonomy" id="3051825"/>
    <lineage>
        <taxon>Bacteria</taxon>
        <taxon>Pseudomonadati</taxon>
        <taxon>Bacteroidota</taxon>
        <taxon>Cytophagia</taxon>
        <taxon>Cytophagales</taxon>
        <taxon>Splendidivirgaceae</taxon>
        <taxon>Agaribacillus</taxon>
    </lineage>
</organism>
<gene>
    <name evidence="2" type="ORF">QQ020_13625</name>
</gene>
<dbReference type="RefSeq" id="WP_346758441.1">
    <property type="nucleotide sequence ID" value="NZ_JAUJEB010000002.1"/>
</dbReference>